<accession>A0A369K0L8</accession>
<dbReference type="OrthoDB" id="3543113at2759"/>
<dbReference type="Proteomes" id="UP000076154">
    <property type="component" value="Unassembled WGS sequence"/>
</dbReference>
<keyword evidence="2" id="KW-1185">Reference proteome</keyword>
<dbReference type="InParanoid" id="A0A369K0L8"/>
<dbReference type="InterPro" id="IPR032675">
    <property type="entry name" value="LRR_dom_sf"/>
</dbReference>
<evidence type="ECO:0000313" key="1">
    <source>
        <dbReference type="EMBL" id="RDB28159.1"/>
    </source>
</evidence>
<protein>
    <recommendedName>
        <fullName evidence="3">F-box domain-containing protein</fullName>
    </recommendedName>
</protein>
<dbReference type="SUPFAM" id="SSF52047">
    <property type="entry name" value="RNI-like"/>
    <property type="match status" value="1"/>
</dbReference>
<proteinExistence type="predicted"/>
<organism evidence="1 2">
    <name type="scientific">Hypsizygus marmoreus</name>
    <name type="common">White beech mushroom</name>
    <name type="synonym">Agaricus marmoreus</name>
    <dbReference type="NCBI Taxonomy" id="39966"/>
    <lineage>
        <taxon>Eukaryota</taxon>
        <taxon>Fungi</taxon>
        <taxon>Dikarya</taxon>
        <taxon>Basidiomycota</taxon>
        <taxon>Agaricomycotina</taxon>
        <taxon>Agaricomycetes</taxon>
        <taxon>Agaricomycetidae</taxon>
        <taxon>Agaricales</taxon>
        <taxon>Tricholomatineae</taxon>
        <taxon>Lyophyllaceae</taxon>
        <taxon>Hypsizygus</taxon>
    </lineage>
</organism>
<sequence length="518" mass="57442">MDSLPTAISFDSQRYLIPDIVYLICQQAHRTYGMRRVLCVLARTSRLFYEPALSYVWSDLNDIVPLVKLLPEDVWSFRYGAFGIRGIKIERDIQPSEVSRVLSYARFIKSLEVPNTSMPQVFGDFLVRLAEALQGRMLLPNIQDLIWEPGNDYEFPVIHAYLGPNIKRLKISLRGMYGSIPSRRLAFLYAWKLSDAYPSLESFTFNNTQLGKQAAVNIVSHIIRGWAHLQILSVSNLTPDAFQYIASLPDLKQLTLNDMADVSPIPSPPPIPQNGVFPALRDLNIVYGHPDIGIGLLQTTVCASLTNLKISLPCDAEHGNGILEVIRDHSAAHSTLQSLLVQSSETPFVNGAPSDITPTALKTESLRGLFVFINLSAVQLEIAGGFDLDDAGIEEMARAWPRLESLWLRTGAATPHQRPRLTLRALVILARECPALATLGVGYLDATMDALNAARSFAGDRPVVNKHVYSIDIRHSPIDDIQQVGLFLCTVFTGLEAVYQGLFGISWSREMSGMDPAI</sequence>
<evidence type="ECO:0008006" key="3">
    <source>
        <dbReference type="Google" id="ProtNLM"/>
    </source>
</evidence>
<dbReference type="AlphaFoldDB" id="A0A369K0L8"/>
<evidence type="ECO:0000313" key="2">
    <source>
        <dbReference type="Proteomes" id="UP000076154"/>
    </source>
</evidence>
<reference evidence="1" key="1">
    <citation type="submission" date="2018-04" db="EMBL/GenBank/DDBJ databases">
        <title>Whole genome sequencing of Hypsizygus marmoreus.</title>
        <authorList>
            <person name="Choi I.-G."/>
            <person name="Min B."/>
            <person name="Kim J.-G."/>
            <person name="Kim S."/>
            <person name="Oh Y.-L."/>
            <person name="Kong W.-S."/>
            <person name="Park H."/>
            <person name="Jeong J."/>
            <person name="Song E.-S."/>
        </authorList>
    </citation>
    <scope>NUCLEOTIDE SEQUENCE [LARGE SCALE GENOMIC DNA]</scope>
    <source>
        <strain evidence="1">51987-8</strain>
    </source>
</reference>
<name>A0A369K0L8_HYPMA</name>
<dbReference type="Gene3D" id="3.80.10.10">
    <property type="entry name" value="Ribonuclease Inhibitor"/>
    <property type="match status" value="1"/>
</dbReference>
<comment type="caution">
    <text evidence="1">The sequence shown here is derived from an EMBL/GenBank/DDBJ whole genome shotgun (WGS) entry which is preliminary data.</text>
</comment>
<dbReference type="EMBL" id="LUEZ02000012">
    <property type="protein sequence ID" value="RDB28159.1"/>
    <property type="molecule type" value="Genomic_DNA"/>
</dbReference>
<gene>
    <name evidence="1" type="ORF">Hypma_001333</name>
</gene>